<dbReference type="AlphaFoldDB" id="A0A1N6Q377"/>
<dbReference type="RefSeq" id="WP_065365679.1">
    <property type="nucleotide sequence ID" value="NZ_FMUP01000002.1"/>
</dbReference>
<evidence type="ECO:0000313" key="2">
    <source>
        <dbReference type="Proteomes" id="UP000186079"/>
    </source>
</evidence>
<dbReference type="OrthoDB" id="6905012at2"/>
<gene>
    <name evidence="1" type="ORF">SAMN05421672_10345</name>
</gene>
<sequence length="58" mass="6719">MSTTPRSLDVPAEDASLLREIHAALRNLRYGSVEITVHDSRVVQIERKEKYRLSEPRK</sequence>
<accession>A0A1N6Q377</accession>
<proteinExistence type="predicted"/>
<dbReference type="InterPro" id="IPR018743">
    <property type="entry name" value="DUF2292"/>
</dbReference>
<dbReference type="EMBL" id="FTMC01000003">
    <property type="protein sequence ID" value="SIQ10995.1"/>
    <property type="molecule type" value="Genomic_DNA"/>
</dbReference>
<evidence type="ECO:0000313" key="1">
    <source>
        <dbReference type="EMBL" id="SIQ10995.1"/>
    </source>
</evidence>
<dbReference type="NCBIfam" id="NF033785">
    <property type="entry name" value="sulfur_OscA"/>
    <property type="match status" value="1"/>
</dbReference>
<dbReference type="Pfam" id="PF10055">
    <property type="entry name" value="DUF2292"/>
    <property type="match status" value="1"/>
</dbReference>
<protein>
    <recommendedName>
        <fullName evidence="3">DUF2292 domain-containing protein</fullName>
    </recommendedName>
</protein>
<evidence type="ECO:0008006" key="3">
    <source>
        <dbReference type="Google" id="ProtNLM"/>
    </source>
</evidence>
<reference evidence="1 2" key="1">
    <citation type="submission" date="2017-01" db="EMBL/GenBank/DDBJ databases">
        <authorList>
            <person name="Mah S.A."/>
            <person name="Swanson W.J."/>
            <person name="Moy G.W."/>
            <person name="Vacquier V.D."/>
        </authorList>
    </citation>
    <scope>NUCLEOTIDE SEQUENCE [LARGE SCALE GENOMIC DNA]</scope>
    <source>
        <strain evidence="1 2">ATCC 29606</strain>
    </source>
</reference>
<name>A0A1N6Q377_9PSED</name>
<organism evidence="1 2">
    <name type="scientific">Pseudomonas flexibilis</name>
    <dbReference type="NCBI Taxonomy" id="706570"/>
    <lineage>
        <taxon>Bacteria</taxon>
        <taxon>Pseudomonadati</taxon>
        <taxon>Pseudomonadota</taxon>
        <taxon>Gammaproteobacteria</taxon>
        <taxon>Pseudomonadales</taxon>
        <taxon>Pseudomonadaceae</taxon>
        <taxon>Pseudomonas</taxon>
    </lineage>
</organism>
<dbReference type="Proteomes" id="UP000186079">
    <property type="component" value="Unassembled WGS sequence"/>
</dbReference>